<proteinExistence type="predicted"/>
<comment type="caution">
    <text evidence="3">The sequence shown here is derived from an EMBL/GenBank/DDBJ whole genome shotgun (WGS) entry which is preliminary data.</text>
</comment>
<dbReference type="GO" id="GO:0015937">
    <property type="term" value="P:coenzyme A biosynthetic process"/>
    <property type="evidence" value="ECO:0007669"/>
    <property type="project" value="InterPro"/>
</dbReference>
<dbReference type="AlphaFoldDB" id="A0A9D4A1K3"/>
<dbReference type="EMBL" id="JAIQCV010000007">
    <property type="protein sequence ID" value="KAH1081265.1"/>
    <property type="molecule type" value="Genomic_DNA"/>
</dbReference>
<evidence type="ECO:0000256" key="2">
    <source>
        <dbReference type="ARBA" id="ARBA00022840"/>
    </source>
</evidence>
<dbReference type="Pfam" id="PF01121">
    <property type="entry name" value="CoaE"/>
    <property type="match status" value="1"/>
</dbReference>
<accession>A0A9D4A1K3</accession>
<dbReference type="InterPro" id="IPR001977">
    <property type="entry name" value="Depp_CoAkinase"/>
</dbReference>
<reference evidence="3 4" key="1">
    <citation type="journal article" date="2021" name="Plant Biotechnol. J.">
        <title>Multi-omics assisted identification of the key and species-specific regulatory components of drought-tolerant mechanisms in Gossypium stocksii.</title>
        <authorList>
            <person name="Yu D."/>
            <person name="Ke L."/>
            <person name="Zhang D."/>
            <person name="Wu Y."/>
            <person name="Sun Y."/>
            <person name="Mei J."/>
            <person name="Sun J."/>
            <person name="Sun Y."/>
        </authorList>
    </citation>
    <scope>NUCLEOTIDE SEQUENCE [LARGE SCALE GENOMIC DNA]</scope>
    <source>
        <strain evidence="4">cv. E1</strain>
        <tissue evidence="3">Leaf</tissue>
    </source>
</reference>
<dbReference type="Gene3D" id="3.40.50.300">
    <property type="entry name" value="P-loop containing nucleotide triphosphate hydrolases"/>
    <property type="match status" value="1"/>
</dbReference>
<dbReference type="InterPro" id="IPR027417">
    <property type="entry name" value="P-loop_NTPase"/>
</dbReference>
<name>A0A9D4A1K3_9ROSI</name>
<keyword evidence="1" id="KW-0547">Nucleotide-binding</keyword>
<keyword evidence="4" id="KW-1185">Reference proteome</keyword>
<dbReference type="OrthoDB" id="1746462at2759"/>
<evidence type="ECO:0000313" key="3">
    <source>
        <dbReference type="EMBL" id="KAH1081265.1"/>
    </source>
</evidence>
<evidence type="ECO:0000313" key="4">
    <source>
        <dbReference type="Proteomes" id="UP000828251"/>
    </source>
</evidence>
<dbReference type="Proteomes" id="UP000828251">
    <property type="component" value="Unassembled WGS sequence"/>
</dbReference>
<protein>
    <submittedName>
        <fullName evidence="3">Uncharacterized protein</fullName>
    </submittedName>
</protein>
<evidence type="ECO:0000256" key="1">
    <source>
        <dbReference type="ARBA" id="ARBA00022741"/>
    </source>
</evidence>
<dbReference type="GO" id="GO:0004140">
    <property type="term" value="F:dephospho-CoA kinase activity"/>
    <property type="evidence" value="ECO:0007669"/>
    <property type="project" value="InterPro"/>
</dbReference>
<keyword evidence="2" id="KW-0067">ATP-binding</keyword>
<gene>
    <name evidence="3" type="ORF">J1N35_021026</name>
</gene>
<dbReference type="GO" id="GO:0005524">
    <property type="term" value="F:ATP binding"/>
    <property type="evidence" value="ECO:0007669"/>
    <property type="project" value="UniProtKB-KW"/>
</dbReference>
<sequence length="229" mass="25380">MSINFMNALTFSASSHFPISVYKLNNTINFLALISLHSKFPYALRAASSIVVLHNSVNLLEETTEVGQAKRVAFKEQSLKNKVKKIAHPGNRTPVSTVGGYYDTTTLDALNCPVEGNQACVGNKRFIQRLKKKGKIRVNRRVALVKSTDALKGGTGGPRWISGRNPLLLYGLILPLRRLVGRDNSTEEDAGNRINAQMSLDSKRTPADMVIDNTRSLHDLQERFALDMD</sequence>
<organism evidence="3 4">
    <name type="scientific">Gossypium stocksii</name>
    <dbReference type="NCBI Taxonomy" id="47602"/>
    <lineage>
        <taxon>Eukaryota</taxon>
        <taxon>Viridiplantae</taxon>
        <taxon>Streptophyta</taxon>
        <taxon>Embryophyta</taxon>
        <taxon>Tracheophyta</taxon>
        <taxon>Spermatophyta</taxon>
        <taxon>Magnoliopsida</taxon>
        <taxon>eudicotyledons</taxon>
        <taxon>Gunneridae</taxon>
        <taxon>Pentapetalae</taxon>
        <taxon>rosids</taxon>
        <taxon>malvids</taxon>
        <taxon>Malvales</taxon>
        <taxon>Malvaceae</taxon>
        <taxon>Malvoideae</taxon>
        <taxon>Gossypium</taxon>
    </lineage>
</organism>